<protein>
    <recommendedName>
        <fullName evidence="3">SWIM-type domain-containing protein</fullName>
    </recommendedName>
</protein>
<name>A0ABR9KD18_9ACTN</name>
<feature type="region of interest" description="Disordered" evidence="2">
    <location>
        <begin position="164"/>
        <end position="195"/>
    </location>
</feature>
<feature type="domain" description="SWIM-type" evidence="3">
    <location>
        <begin position="109"/>
        <end position="144"/>
    </location>
</feature>
<evidence type="ECO:0000256" key="2">
    <source>
        <dbReference type="SAM" id="MobiDB-lite"/>
    </source>
</evidence>
<keyword evidence="1" id="KW-0479">Metal-binding</keyword>
<proteinExistence type="predicted"/>
<reference evidence="4 5" key="1">
    <citation type="submission" date="2020-10" db="EMBL/GenBank/DDBJ databases">
        <title>Sequencing the genomes of 1000 actinobacteria strains.</title>
        <authorList>
            <person name="Klenk H.-P."/>
        </authorList>
    </citation>
    <scope>NUCLEOTIDE SEQUENCE [LARGE SCALE GENOMIC DNA]</scope>
    <source>
        <strain evidence="4 5">DSM 43748</strain>
    </source>
</reference>
<gene>
    <name evidence="4" type="ORF">H4W81_002690</name>
</gene>
<evidence type="ECO:0000256" key="1">
    <source>
        <dbReference type="PROSITE-ProRule" id="PRU00325"/>
    </source>
</evidence>
<evidence type="ECO:0000313" key="5">
    <source>
        <dbReference type="Proteomes" id="UP000661607"/>
    </source>
</evidence>
<sequence length="232" mass="25454">MTAAKGFPAFPPQRAGARFATSWWGRAWLKALEDTSLDHTLLAKGRAYAKTGQLGPITVSEGRIAAMASDEYAAVVHISPLPDWDRFLEQVAAKAGHLAALLDGDMPYDLVELLPGVGDLEPDCDCPDWGHPCKHAAALCYQASWLLDRDPFLLMLMRAWTRTTCSPRSSGPPLPRARRSRRPTPTASRPCPASYPRNCRLPSRWRWSPRPASTPPPCGCWPPTPRCAPASC</sequence>
<evidence type="ECO:0000313" key="4">
    <source>
        <dbReference type="EMBL" id="MBE1559911.1"/>
    </source>
</evidence>
<dbReference type="Pfam" id="PF04434">
    <property type="entry name" value="SWIM"/>
    <property type="match status" value="1"/>
</dbReference>
<organism evidence="4 5">
    <name type="scientific">Nonomuraea africana</name>
    <dbReference type="NCBI Taxonomy" id="46171"/>
    <lineage>
        <taxon>Bacteria</taxon>
        <taxon>Bacillati</taxon>
        <taxon>Actinomycetota</taxon>
        <taxon>Actinomycetes</taxon>
        <taxon>Streptosporangiales</taxon>
        <taxon>Streptosporangiaceae</taxon>
        <taxon>Nonomuraea</taxon>
    </lineage>
</organism>
<dbReference type="PANTHER" id="PTHR38133">
    <property type="entry name" value="SLR1429 PROTEIN"/>
    <property type="match status" value="1"/>
</dbReference>
<evidence type="ECO:0000259" key="3">
    <source>
        <dbReference type="PROSITE" id="PS50966"/>
    </source>
</evidence>
<keyword evidence="5" id="KW-1185">Reference proteome</keyword>
<comment type="caution">
    <text evidence="4">The sequence shown here is derived from an EMBL/GenBank/DDBJ whole genome shotgun (WGS) entry which is preliminary data.</text>
</comment>
<dbReference type="PROSITE" id="PS50966">
    <property type="entry name" value="ZF_SWIM"/>
    <property type="match status" value="1"/>
</dbReference>
<dbReference type="InterPro" id="IPR007527">
    <property type="entry name" value="Znf_SWIM"/>
</dbReference>
<keyword evidence="1" id="KW-0862">Zinc</keyword>
<feature type="compositionally biased region" description="Low complexity" evidence="2">
    <location>
        <begin position="183"/>
        <end position="194"/>
    </location>
</feature>
<accession>A0ABR9KD18</accession>
<dbReference type="EMBL" id="JADBEF010000001">
    <property type="protein sequence ID" value="MBE1559911.1"/>
    <property type="molecule type" value="Genomic_DNA"/>
</dbReference>
<dbReference type="Proteomes" id="UP000661607">
    <property type="component" value="Unassembled WGS sequence"/>
</dbReference>
<keyword evidence="1" id="KW-0863">Zinc-finger</keyword>
<dbReference type="RefSeq" id="WP_225958599.1">
    <property type="nucleotide sequence ID" value="NZ_BAAASY010000027.1"/>
</dbReference>
<dbReference type="PANTHER" id="PTHR38133:SF1">
    <property type="entry name" value="SLR1429 PROTEIN"/>
    <property type="match status" value="1"/>
</dbReference>